<name>A0ABQ4DMR2_9CELL</name>
<accession>A0ABQ4DMR2</accession>
<keyword evidence="2" id="KW-1185">Reference proteome</keyword>
<dbReference type="Proteomes" id="UP000614741">
    <property type="component" value="Unassembled WGS sequence"/>
</dbReference>
<gene>
    <name evidence="1" type="ORF">Cph01nite_23960</name>
</gene>
<organism evidence="1 2">
    <name type="scientific">Cellulomonas phragmiteti</name>
    <dbReference type="NCBI Taxonomy" id="478780"/>
    <lineage>
        <taxon>Bacteria</taxon>
        <taxon>Bacillati</taxon>
        <taxon>Actinomycetota</taxon>
        <taxon>Actinomycetes</taxon>
        <taxon>Micrococcales</taxon>
        <taxon>Cellulomonadaceae</taxon>
        <taxon>Cellulomonas</taxon>
    </lineage>
</organism>
<sequence length="133" mass="14712">MTYTVRVTREGADWLGEVDGLAGAHSYARNLRTLDERMREVIALVEDLPEGAEAGLALTWDYAQVAPEAVEAARLVEERVRVEREREQIAAHTRELVAQFLTKGWFSRDIAAVLGLSPGRISQLAHQLATDAA</sequence>
<evidence type="ECO:0000313" key="1">
    <source>
        <dbReference type="EMBL" id="GIG40634.1"/>
    </source>
</evidence>
<evidence type="ECO:0008006" key="3">
    <source>
        <dbReference type="Google" id="ProtNLM"/>
    </source>
</evidence>
<dbReference type="EMBL" id="BONP01000014">
    <property type="protein sequence ID" value="GIG40634.1"/>
    <property type="molecule type" value="Genomic_DNA"/>
</dbReference>
<reference evidence="1 2" key="1">
    <citation type="submission" date="2021-01" db="EMBL/GenBank/DDBJ databases">
        <title>Whole genome shotgun sequence of Cellulomonas phragmiteti NBRC 110785.</title>
        <authorList>
            <person name="Komaki H."/>
            <person name="Tamura T."/>
        </authorList>
    </citation>
    <scope>NUCLEOTIDE SEQUENCE [LARGE SCALE GENOMIC DNA]</scope>
    <source>
        <strain evidence="1 2">NBRC 110785</strain>
    </source>
</reference>
<protein>
    <recommendedName>
        <fullName evidence="3">HicB family protein</fullName>
    </recommendedName>
</protein>
<dbReference type="RefSeq" id="WP_203674520.1">
    <property type="nucleotide sequence ID" value="NZ_BONP01000014.1"/>
</dbReference>
<evidence type="ECO:0000313" key="2">
    <source>
        <dbReference type="Proteomes" id="UP000614741"/>
    </source>
</evidence>
<proteinExistence type="predicted"/>
<comment type="caution">
    <text evidence="1">The sequence shown here is derived from an EMBL/GenBank/DDBJ whole genome shotgun (WGS) entry which is preliminary data.</text>
</comment>